<name>A0A173UTV8_9FIRM</name>
<reference evidence="1 3" key="1">
    <citation type="submission" date="2015-09" db="EMBL/GenBank/DDBJ databases">
        <authorList>
            <consortium name="Pathogen Informatics"/>
        </authorList>
    </citation>
    <scope>NUCLEOTIDE SEQUENCE [LARGE SCALE GENOMIC DNA]</scope>
    <source>
        <strain evidence="1 3">2789STDY5834968</strain>
    </source>
</reference>
<organism evidence="1 3">
    <name type="scientific">Agathobacter rectalis</name>
    <dbReference type="NCBI Taxonomy" id="39491"/>
    <lineage>
        <taxon>Bacteria</taxon>
        <taxon>Bacillati</taxon>
        <taxon>Bacillota</taxon>
        <taxon>Clostridia</taxon>
        <taxon>Lachnospirales</taxon>
        <taxon>Lachnospiraceae</taxon>
        <taxon>Agathobacter</taxon>
    </lineage>
</organism>
<dbReference type="Proteomes" id="UP000283683">
    <property type="component" value="Unassembled WGS sequence"/>
</dbReference>
<dbReference type="EMBL" id="CYXM01000011">
    <property type="protein sequence ID" value="CUN18369.1"/>
    <property type="molecule type" value="Genomic_DNA"/>
</dbReference>
<dbReference type="AlphaFoldDB" id="A0A173UTV8"/>
<sequence length="79" mass="9468">MSKRKSTPYEVDDEFFAQIDFLRNDYNQALETIDQQKADIRQLLVLLIKEDIPIPEDLIERYIRKTSDSKFIDEELPFD</sequence>
<evidence type="ECO:0000313" key="2">
    <source>
        <dbReference type="EMBL" id="RGW86990.1"/>
    </source>
</evidence>
<evidence type="ECO:0000313" key="4">
    <source>
        <dbReference type="Proteomes" id="UP000283683"/>
    </source>
</evidence>
<reference evidence="2 4" key="2">
    <citation type="submission" date="2018-08" db="EMBL/GenBank/DDBJ databases">
        <title>A genome reference for cultivated species of the human gut microbiota.</title>
        <authorList>
            <person name="Zou Y."/>
            <person name="Xue W."/>
            <person name="Luo G."/>
        </authorList>
    </citation>
    <scope>NUCLEOTIDE SEQUENCE [LARGE SCALE GENOMIC DNA]</scope>
    <source>
        <strain evidence="2 4">AF06-19</strain>
    </source>
</reference>
<protein>
    <submittedName>
        <fullName evidence="1">Uncharacterized protein</fullName>
    </submittedName>
</protein>
<dbReference type="Proteomes" id="UP000095673">
    <property type="component" value="Unassembled WGS sequence"/>
</dbReference>
<dbReference type="RefSeq" id="WP_055238396.1">
    <property type="nucleotide sequence ID" value="NZ_CYXM01000011.1"/>
</dbReference>
<gene>
    <name evidence="2" type="ORF">DWV45_08340</name>
    <name evidence="1" type="ORF">ERS852580_02400</name>
</gene>
<dbReference type="EMBL" id="QSAZ01000007">
    <property type="protein sequence ID" value="RGW86990.1"/>
    <property type="molecule type" value="Genomic_DNA"/>
</dbReference>
<evidence type="ECO:0000313" key="3">
    <source>
        <dbReference type="Proteomes" id="UP000095673"/>
    </source>
</evidence>
<proteinExistence type="predicted"/>
<accession>A0A173UTV8</accession>
<evidence type="ECO:0000313" key="1">
    <source>
        <dbReference type="EMBL" id="CUN18369.1"/>
    </source>
</evidence>
<dbReference type="OrthoDB" id="9932985at2"/>